<accession>A0ACC3SAG2</accession>
<gene>
    <name evidence="1" type="primary">PTR2_2</name>
    <name evidence="1" type="ORF">M8818_005122</name>
</gene>
<evidence type="ECO:0000313" key="2">
    <source>
        <dbReference type="Proteomes" id="UP001320706"/>
    </source>
</evidence>
<evidence type="ECO:0000313" key="1">
    <source>
        <dbReference type="EMBL" id="KAK8204393.1"/>
    </source>
</evidence>
<comment type="caution">
    <text evidence="1">The sequence shown here is derived from an EMBL/GenBank/DDBJ whole genome shotgun (WGS) entry which is preliminary data.</text>
</comment>
<reference evidence="1" key="1">
    <citation type="submission" date="2024-02" db="EMBL/GenBank/DDBJ databases">
        <title>Metagenome Assembled Genome of Zalaria obscura JY119.</title>
        <authorList>
            <person name="Vighnesh L."/>
            <person name="Jagadeeshwari U."/>
            <person name="Venkata Ramana C."/>
            <person name="Sasikala C."/>
        </authorList>
    </citation>
    <scope>NUCLEOTIDE SEQUENCE</scope>
    <source>
        <strain evidence="1">JY119</strain>
    </source>
</reference>
<name>A0ACC3SAG2_9PEZI</name>
<proteinExistence type="predicted"/>
<sequence length="257" mass="28121">MLCIVELAERASYYGVQTVFSNFMQFALPAGGNGAGAPQRGTEDTAGALGRGEQFSVAIGLLFLFLSYVVPTFGGYFADTMTGRFPMIMRPERVLLQRDGVRARVQPRAQGHEGARHGHLPVHERAELRARRDPDARDSCSAGGHSCSAVCRKGARASAPQETAHLQLWTLPAWTTRSQLPISFEPHPFSEDLLLAISETAGTCGVAPCNLSLCLDWSYRLTIYPWDKTSLCSIVSDLRLLRLCAGRPIWRGNAKSI</sequence>
<keyword evidence="2" id="KW-1185">Reference proteome</keyword>
<dbReference type="Proteomes" id="UP001320706">
    <property type="component" value="Unassembled WGS sequence"/>
</dbReference>
<dbReference type="EMBL" id="JAMKPW020000027">
    <property type="protein sequence ID" value="KAK8204393.1"/>
    <property type="molecule type" value="Genomic_DNA"/>
</dbReference>
<protein>
    <submittedName>
        <fullName evidence="1">Peptide transporter ptr2</fullName>
    </submittedName>
</protein>
<organism evidence="1 2">
    <name type="scientific">Zalaria obscura</name>
    <dbReference type="NCBI Taxonomy" id="2024903"/>
    <lineage>
        <taxon>Eukaryota</taxon>
        <taxon>Fungi</taxon>
        <taxon>Dikarya</taxon>
        <taxon>Ascomycota</taxon>
        <taxon>Pezizomycotina</taxon>
        <taxon>Dothideomycetes</taxon>
        <taxon>Dothideomycetidae</taxon>
        <taxon>Dothideales</taxon>
        <taxon>Zalariaceae</taxon>
        <taxon>Zalaria</taxon>
    </lineage>
</organism>